<evidence type="ECO:0000256" key="2">
    <source>
        <dbReference type="ARBA" id="ARBA00022840"/>
    </source>
</evidence>
<dbReference type="InterPro" id="IPR027417">
    <property type="entry name" value="P-loop_NTPase"/>
</dbReference>
<dbReference type="SUPFAM" id="SSF52540">
    <property type="entry name" value="P-loop containing nucleoside triphosphate hydrolases"/>
    <property type="match status" value="2"/>
</dbReference>
<evidence type="ECO:0000313" key="5">
    <source>
        <dbReference type="Proteomes" id="UP000023152"/>
    </source>
</evidence>
<keyword evidence="2" id="KW-0067">ATP-binding</keyword>
<evidence type="ECO:0000256" key="1">
    <source>
        <dbReference type="ARBA" id="ARBA00022741"/>
    </source>
</evidence>
<feature type="region of interest" description="Disordered" evidence="3">
    <location>
        <begin position="107"/>
        <end position="127"/>
    </location>
</feature>
<dbReference type="GO" id="GO:0016020">
    <property type="term" value="C:membrane"/>
    <property type="evidence" value="ECO:0007669"/>
    <property type="project" value="TreeGrafter"/>
</dbReference>
<dbReference type="Proteomes" id="UP000023152">
    <property type="component" value="Unassembled WGS sequence"/>
</dbReference>
<dbReference type="GO" id="GO:0005524">
    <property type="term" value="F:ATP binding"/>
    <property type="evidence" value="ECO:0007669"/>
    <property type="project" value="UniProtKB-KW"/>
</dbReference>
<sequence>MVSLIRLFEPDNIDNWAEKTIEERQELKCRIIIDGIDILNIGLFDLRSRLAIIPQSCVLFSGTLRFNLDPFHHFTDEEVWDALKKVYLYDYIKGTADWKWEQKQFNSANKSSPDKHRNDKTKSQMMGRGTLGNNYIFLDDKKNPAKKLNKLNIFCFILLLDEATSSVDSEMDALIQKSIRTHFQDCTVLTIAHRLNTILDYDRIMVLSQGQIVEFDTPQALVNMHNGVFKKLLHICNSNGIIAKYIFKAKKRDIQRNFNKKNTNMIIN</sequence>
<protein>
    <recommendedName>
        <fullName evidence="6">ABC transporter domain-containing protein</fullName>
    </recommendedName>
</protein>
<keyword evidence="5" id="KW-1185">Reference proteome</keyword>
<name>X6NBF4_RETFI</name>
<gene>
    <name evidence="4" type="ORF">RFI_14080</name>
</gene>
<dbReference type="InterPro" id="IPR050173">
    <property type="entry name" value="ABC_transporter_C-like"/>
</dbReference>
<dbReference type="Gene3D" id="3.40.50.300">
    <property type="entry name" value="P-loop containing nucleotide triphosphate hydrolases"/>
    <property type="match status" value="1"/>
</dbReference>
<accession>X6NBF4</accession>
<comment type="caution">
    <text evidence="4">The sequence shown here is derived from an EMBL/GenBank/DDBJ whole genome shotgun (WGS) entry which is preliminary data.</text>
</comment>
<organism evidence="4 5">
    <name type="scientific">Reticulomyxa filosa</name>
    <dbReference type="NCBI Taxonomy" id="46433"/>
    <lineage>
        <taxon>Eukaryota</taxon>
        <taxon>Sar</taxon>
        <taxon>Rhizaria</taxon>
        <taxon>Retaria</taxon>
        <taxon>Foraminifera</taxon>
        <taxon>Monothalamids</taxon>
        <taxon>Reticulomyxidae</taxon>
        <taxon>Reticulomyxa</taxon>
    </lineage>
</organism>
<dbReference type="OrthoDB" id="6500128at2759"/>
<evidence type="ECO:0008006" key="6">
    <source>
        <dbReference type="Google" id="ProtNLM"/>
    </source>
</evidence>
<keyword evidence="1" id="KW-0547">Nucleotide-binding</keyword>
<reference evidence="4 5" key="1">
    <citation type="journal article" date="2013" name="Curr. Biol.">
        <title>The Genome of the Foraminiferan Reticulomyxa filosa.</title>
        <authorList>
            <person name="Glockner G."/>
            <person name="Hulsmann N."/>
            <person name="Schleicher M."/>
            <person name="Noegel A.A."/>
            <person name="Eichinger L."/>
            <person name="Gallinger C."/>
            <person name="Pawlowski J."/>
            <person name="Sierra R."/>
            <person name="Euteneuer U."/>
            <person name="Pillet L."/>
            <person name="Moustafa A."/>
            <person name="Platzer M."/>
            <person name="Groth M."/>
            <person name="Szafranski K."/>
            <person name="Schliwa M."/>
        </authorList>
    </citation>
    <scope>NUCLEOTIDE SEQUENCE [LARGE SCALE GENOMIC DNA]</scope>
</reference>
<dbReference type="PANTHER" id="PTHR24223">
    <property type="entry name" value="ATP-BINDING CASSETTE SUB-FAMILY C"/>
    <property type="match status" value="1"/>
</dbReference>
<dbReference type="AlphaFoldDB" id="X6NBF4"/>
<evidence type="ECO:0000256" key="3">
    <source>
        <dbReference type="SAM" id="MobiDB-lite"/>
    </source>
</evidence>
<evidence type="ECO:0000313" key="4">
    <source>
        <dbReference type="EMBL" id="ETO23104.1"/>
    </source>
</evidence>
<dbReference type="EMBL" id="ASPP01010208">
    <property type="protein sequence ID" value="ETO23104.1"/>
    <property type="molecule type" value="Genomic_DNA"/>
</dbReference>
<proteinExistence type="predicted"/>
<feature type="compositionally biased region" description="Basic and acidic residues" evidence="3">
    <location>
        <begin position="112"/>
        <end position="122"/>
    </location>
</feature>
<dbReference type="GO" id="GO:0042626">
    <property type="term" value="F:ATPase-coupled transmembrane transporter activity"/>
    <property type="evidence" value="ECO:0007669"/>
    <property type="project" value="TreeGrafter"/>
</dbReference>